<dbReference type="Proteomes" id="UP000076842">
    <property type="component" value="Unassembled WGS sequence"/>
</dbReference>
<feature type="region of interest" description="Disordered" evidence="1">
    <location>
        <begin position="124"/>
        <end position="186"/>
    </location>
</feature>
<sequence length="259" mass="27860">MFFNLLSTSPSSRNSMAAPSSPRSASSSASPVDGEPKRRSRLFKRHKAEGSQSMEELPMPNFPSSPNPISSPPPLAPLYLPRPASLFVDRPEDVQEALARLRDSPYSASQGGFRTVPRVALHPSASSAGLGSASSNGSYSSDAYSYLPDQEEDEALPPPSQSWPDEGQSRPTPVRPLPPLPHSASSASLLLPSSAAYSRPTRSRYSSSSALSAFSSPEPPDFLTPVERRALRRRYDDATLGMAPWELGQSTGSGSYYFQ</sequence>
<keyword evidence="3" id="KW-1185">Reference proteome</keyword>
<feature type="compositionally biased region" description="Low complexity" evidence="1">
    <location>
        <begin position="124"/>
        <end position="146"/>
    </location>
</feature>
<organism evidence="2 3">
    <name type="scientific">Calocera cornea HHB12733</name>
    <dbReference type="NCBI Taxonomy" id="1353952"/>
    <lineage>
        <taxon>Eukaryota</taxon>
        <taxon>Fungi</taxon>
        <taxon>Dikarya</taxon>
        <taxon>Basidiomycota</taxon>
        <taxon>Agaricomycotina</taxon>
        <taxon>Dacrymycetes</taxon>
        <taxon>Dacrymycetales</taxon>
        <taxon>Dacrymycetaceae</taxon>
        <taxon>Calocera</taxon>
    </lineage>
</organism>
<dbReference type="AlphaFoldDB" id="A0A165HQB8"/>
<evidence type="ECO:0000313" key="3">
    <source>
        <dbReference type="Proteomes" id="UP000076842"/>
    </source>
</evidence>
<gene>
    <name evidence="2" type="ORF">CALCODRAFT_481486</name>
</gene>
<feature type="compositionally biased region" description="Basic residues" evidence="1">
    <location>
        <begin position="38"/>
        <end position="47"/>
    </location>
</feature>
<dbReference type="OrthoDB" id="10658166at2759"/>
<reference evidence="2 3" key="1">
    <citation type="journal article" date="2016" name="Mol. Biol. Evol.">
        <title>Comparative Genomics of Early-Diverging Mushroom-Forming Fungi Provides Insights into the Origins of Lignocellulose Decay Capabilities.</title>
        <authorList>
            <person name="Nagy L.G."/>
            <person name="Riley R."/>
            <person name="Tritt A."/>
            <person name="Adam C."/>
            <person name="Daum C."/>
            <person name="Floudas D."/>
            <person name="Sun H."/>
            <person name="Yadav J.S."/>
            <person name="Pangilinan J."/>
            <person name="Larsson K.H."/>
            <person name="Matsuura K."/>
            <person name="Barry K."/>
            <person name="Labutti K."/>
            <person name="Kuo R."/>
            <person name="Ohm R.A."/>
            <person name="Bhattacharya S.S."/>
            <person name="Shirouzu T."/>
            <person name="Yoshinaga Y."/>
            <person name="Martin F.M."/>
            <person name="Grigoriev I.V."/>
            <person name="Hibbett D.S."/>
        </authorList>
    </citation>
    <scope>NUCLEOTIDE SEQUENCE [LARGE SCALE GENOMIC DNA]</scope>
    <source>
        <strain evidence="2 3">HHB12733</strain>
    </source>
</reference>
<protein>
    <submittedName>
        <fullName evidence="2">Uncharacterized protein</fullName>
    </submittedName>
</protein>
<feature type="region of interest" description="Disordered" evidence="1">
    <location>
        <begin position="1"/>
        <end position="81"/>
    </location>
</feature>
<evidence type="ECO:0000313" key="2">
    <source>
        <dbReference type="EMBL" id="KZT59599.1"/>
    </source>
</evidence>
<feature type="compositionally biased region" description="Pro residues" evidence="1">
    <location>
        <begin position="60"/>
        <end position="76"/>
    </location>
</feature>
<accession>A0A165HQB8</accession>
<feature type="compositionally biased region" description="Low complexity" evidence="1">
    <location>
        <begin position="9"/>
        <end position="31"/>
    </location>
</feature>
<dbReference type="EMBL" id="KV423939">
    <property type="protein sequence ID" value="KZT59599.1"/>
    <property type="molecule type" value="Genomic_DNA"/>
</dbReference>
<name>A0A165HQB8_9BASI</name>
<evidence type="ECO:0000256" key="1">
    <source>
        <dbReference type="SAM" id="MobiDB-lite"/>
    </source>
</evidence>
<proteinExistence type="predicted"/>
<dbReference type="InParanoid" id="A0A165HQB8"/>